<comment type="caution">
    <text evidence="1">The sequence shown here is derived from an EMBL/GenBank/DDBJ whole genome shotgun (WGS) entry which is preliminary data.</text>
</comment>
<proteinExistence type="predicted"/>
<sequence>MALQTELRFVSPQAEEDVGLYKGVIYKTNEKRKQFADIRGVFYASLCRKKEKQERHTSPSLQTEIIALLKPQGPLEDGLEEEEEECISEENELLAKDEFSAEENFSAEFEPENISCEDMEYFCNKGEEEANRDAGDSEMDIQTEKTKHPAVGPEEWDGPTPSAGSLIWNTQRVPFLSPRLHKYVLKRICTLILCLVFISRHGCFAISR</sequence>
<dbReference type="AlphaFoldDB" id="Q4SMR6"/>
<protein>
    <submittedName>
        <fullName evidence="1">(spotted green pufferfish) hypothetical protein</fullName>
    </submittedName>
</protein>
<name>Q4SMR6_TETNG</name>
<evidence type="ECO:0000313" key="1">
    <source>
        <dbReference type="EMBL" id="CAF98066.1"/>
    </source>
</evidence>
<dbReference type="KEGG" id="tng:GSTEN00015636G001"/>
<dbReference type="OrthoDB" id="9872130at2759"/>
<dbReference type="EMBL" id="CAAE01014545">
    <property type="protein sequence ID" value="CAF98066.1"/>
    <property type="molecule type" value="Genomic_DNA"/>
</dbReference>
<reference evidence="1" key="2">
    <citation type="submission" date="2004-02" db="EMBL/GenBank/DDBJ databases">
        <authorList>
            <consortium name="Genoscope"/>
            <consortium name="Whitehead Institute Centre for Genome Research"/>
        </authorList>
    </citation>
    <scope>NUCLEOTIDE SEQUENCE</scope>
</reference>
<organism evidence="1">
    <name type="scientific">Tetraodon nigroviridis</name>
    <name type="common">Spotted green pufferfish</name>
    <name type="synonym">Chelonodon nigroviridis</name>
    <dbReference type="NCBI Taxonomy" id="99883"/>
    <lineage>
        <taxon>Eukaryota</taxon>
        <taxon>Metazoa</taxon>
        <taxon>Chordata</taxon>
        <taxon>Craniata</taxon>
        <taxon>Vertebrata</taxon>
        <taxon>Euteleostomi</taxon>
        <taxon>Actinopterygii</taxon>
        <taxon>Neopterygii</taxon>
        <taxon>Teleostei</taxon>
        <taxon>Neoteleostei</taxon>
        <taxon>Acanthomorphata</taxon>
        <taxon>Eupercaria</taxon>
        <taxon>Tetraodontiformes</taxon>
        <taxon>Tetradontoidea</taxon>
        <taxon>Tetraodontidae</taxon>
        <taxon>Tetraodon</taxon>
    </lineage>
</organism>
<accession>Q4SMR6</accession>
<gene>
    <name evidence="1" type="ORF">GSTENG00015636001</name>
</gene>
<reference evidence="1" key="1">
    <citation type="journal article" date="2004" name="Nature">
        <title>Genome duplication in the teleost fish Tetraodon nigroviridis reveals the early vertebrate proto-karyotype.</title>
        <authorList>
            <person name="Jaillon O."/>
            <person name="Aury J.-M."/>
            <person name="Brunet F."/>
            <person name="Petit J.-L."/>
            <person name="Stange-Thomann N."/>
            <person name="Mauceli E."/>
            <person name="Bouneau L."/>
            <person name="Fischer C."/>
            <person name="Ozouf-Costaz C."/>
            <person name="Bernot A."/>
            <person name="Nicaud S."/>
            <person name="Jaffe D."/>
            <person name="Fisher S."/>
            <person name="Lutfalla G."/>
            <person name="Dossat C."/>
            <person name="Segurens B."/>
            <person name="Dasilva C."/>
            <person name="Salanoubat M."/>
            <person name="Levy M."/>
            <person name="Boudet N."/>
            <person name="Castellano S."/>
            <person name="Anthouard V."/>
            <person name="Jubin C."/>
            <person name="Castelli V."/>
            <person name="Katinka M."/>
            <person name="Vacherie B."/>
            <person name="Biemont C."/>
            <person name="Skalli Z."/>
            <person name="Cattolico L."/>
            <person name="Poulain J."/>
            <person name="De Berardinis V."/>
            <person name="Cruaud C."/>
            <person name="Duprat S."/>
            <person name="Brottier P."/>
            <person name="Coutanceau J.-P."/>
            <person name="Gouzy J."/>
            <person name="Parra G."/>
            <person name="Lardier G."/>
            <person name="Chapple C."/>
            <person name="McKernan K.J."/>
            <person name="McEwan P."/>
            <person name="Bosak S."/>
            <person name="Kellis M."/>
            <person name="Volff J.-N."/>
            <person name="Guigo R."/>
            <person name="Zody M.C."/>
            <person name="Mesirov J."/>
            <person name="Lindblad-Toh K."/>
            <person name="Birren B."/>
            <person name="Nusbaum C."/>
            <person name="Kahn D."/>
            <person name="Robinson-Rechavi M."/>
            <person name="Laudet V."/>
            <person name="Schachter V."/>
            <person name="Quetier F."/>
            <person name="Saurin W."/>
            <person name="Scarpelli C."/>
            <person name="Wincker P."/>
            <person name="Lander E.S."/>
            <person name="Weissenbach J."/>
            <person name="Roest Crollius H."/>
        </authorList>
    </citation>
    <scope>NUCLEOTIDE SEQUENCE [LARGE SCALE GENOMIC DNA]</scope>
</reference>